<dbReference type="Pfam" id="PF01451">
    <property type="entry name" value="LMWPc"/>
    <property type="match status" value="1"/>
</dbReference>
<name>A0ABN2PI17_9MICO</name>
<dbReference type="InterPro" id="IPR050438">
    <property type="entry name" value="LMW_PTPase"/>
</dbReference>
<dbReference type="EMBL" id="BAAAOF010000002">
    <property type="protein sequence ID" value="GAA1919619.1"/>
    <property type="molecule type" value="Genomic_DNA"/>
</dbReference>
<accession>A0ABN2PI17</accession>
<evidence type="ECO:0000256" key="4">
    <source>
        <dbReference type="ARBA" id="ARBA00022912"/>
    </source>
</evidence>
<evidence type="ECO:0000256" key="1">
    <source>
        <dbReference type="ARBA" id="ARBA00011063"/>
    </source>
</evidence>
<keyword evidence="3" id="KW-0378">Hydrolase</keyword>
<reference evidence="6 7" key="1">
    <citation type="journal article" date="2019" name="Int. J. Syst. Evol. Microbiol.">
        <title>The Global Catalogue of Microorganisms (GCM) 10K type strain sequencing project: providing services to taxonomists for standard genome sequencing and annotation.</title>
        <authorList>
            <consortium name="The Broad Institute Genomics Platform"/>
            <consortium name="The Broad Institute Genome Sequencing Center for Infectious Disease"/>
            <person name="Wu L."/>
            <person name="Ma J."/>
        </authorList>
    </citation>
    <scope>NUCLEOTIDE SEQUENCE [LARGE SCALE GENOMIC DNA]</scope>
    <source>
        <strain evidence="6 7">JCM 14900</strain>
    </source>
</reference>
<protein>
    <recommendedName>
        <fullName evidence="2">protein-tyrosine-phosphatase</fullName>
        <ecNumber evidence="2">3.1.3.48</ecNumber>
    </recommendedName>
</protein>
<dbReference type="Proteomes" id="UP001501343">
    <property type="component" value="Unassembled WGS sequence"/>
</dbReference>
<evidence type="ECO:0000313" key="6">
    <source>
        <dbReference type="EMBL" id="GAA1919619.1"/>
    </source>
</evidence>
<dbReference type="SMART" id="SM00226">
    <property type="entry name" value="LMWPc"/>
    <property type="match status" value="1"/>
</dbReference>
<evidence type="ECO:0000256" key="3">
    <source>
        <dbReference type="ARBA" id="ARBA00022801"/>
    </source>
</evidence>
<evidence type="ECO:0000313" key="7">
    <source>
        <dbReference type="Proteomes" id="UP001501343"/>
    </source>
</evidence>
<proteinExistence type="inferred from homology"/>
<feature type="domain" description="Phosphotyrosine protein phosphatase I" evidence="5">
    <location>
        <begin position="22"/>
        <end position="195"/>
    </location>
</feature>
<dbReference type="InterPro" id="IPR036196">
    <property type="entry name" value="Ptyr_pPase_sf"/>
</dbReference>
<dbReference type="EC" id="3.1.3.48" evidence="2"/>
<organism evidence="6 7">
    <name type="scientific">Microbacterium aoyamense</name>
    <dbReference type="NCBI Taxonomy" id="344166"/>
    <lineage>
        <taxon>Bacteria</taxon>
        <taxon>Bacillati</taxon>
        <taxon>Actinomycetota</taxon>
        <taxon>Actinomycetes</taxon>
        <taxon>Micrococcales</taxon>
        <taxon>Microbacteriaceae</taxon>
        <taxon>Microbacterium</taxon>
    </lineage>
</organism>
<dbReference type="PANTHER" id="PTHR11717">
    <property type="entry name" value="LOW MOLECULAR WEIGHT PROTEIN TYROSINE PHOSPHATASE"/>
    <property type="match status" value="1"/>
</dbReference>
<keyword evidence="7" id="KW-1185">Reference proteome</keyword>
<dbReference type="Gene3D" id="3.40.50.2300">
    <property type="match status" value="1"/>
</dbReference>
<sequence>MTRHRSHLSLPVRSPDPEAGVTDILIVCRANRCRSPFAAAIGERLAQDLPIRFHSAGLLGGGHPMPAPGLAVGKRLGYDFSGHLSRELDVYDLDGFDLILAADRGVARDLLAANSDIWPRLFTLKQFSRWIDDHPRSTDAPVGSWLDTAAVGRSRRAMLGADAADDLEDPVVLPAPAWESMADELSSQLREIVNGLETP</sequence>
<dbReference type="PANTHER" id="PTHR11717:SF7">
    <property type="entry name" value="LOW MOLECULAR WEIGHT PHOSPHOTYROSINE PROTEIN PHOSPHATASE"/>
    <property type="match status" value="1"/>
</dbReference>
<dbReference type="RefSeq" id="WP_248146091.1">
    <property type="nucleotide sequence ID" value="NZ_BAAAOF010000002.1"/>
</dbReference>
<gene>
    <name evidence="6" type="ORF">GCM10009775_10280</name>
</gene>
<comment type="caution">
    <text evidence="6">The sequence shown here is derived from an EMBL/GenBank/DDBJ whole genome shotgun (WGS) entry which is preliminary data.</text>
</comment>
<dbReference type="SUPFAM" id="SSF52788">
    <property type="entry name" value="Phosphotyrosine protein phosphatases I"/>
    <property type="match status" value="1"/>
</dbReference>
<comment type="similarity">
    <text evidence="1">Belongs to the low molecular weight phosphotyrosine protein phosphatase family.</text>
</comment>
<evidence type="ECO:0000256" key="2">
    <source>
        <dbReference type="ARBA" id="ARBA00013064"/>
    </source>
</evidence>
<dbReference type="PRINTS" id="PR00719">
    <property type="entry name" value="LMWPTPASE"/>
</dbReference>
<dbReference type="InterPro" id="IPR023485">
    <property type="entry name" value="Ptyr_pPase"/>
</dbReference>
<dbReference type="InterPro" id="IPR017867">
    <property type="entry name" value="Tyr_phospatase_low_mol_wt"/>
</dbReference>
<keyword evidence="4" id="KW-0904">Protein phosphatase</keyword>
<evidence type="ECO:0000259" key="5">
    <source>
        <dbReference type="SMART" id="SM00226"/>
    </source>
</evidence>